<evidence type="ECO:0000313" key="9">
    <source>
        <dbReference type="EMBL" id="TYC07963.1"/>
    </source>
</evidence>
<protein>
    <submittedName>
        <fullName evidence="9">Transporter</fullName>
    </submittedName>
</protein>
<keyword evidence="6" id="KW-0472">Membrane</keyword>
<dbReference type="Proteomes" id="UP000323621">
    <property type="component" value="Unassembled WGS sequence"/>
</dbReference>
<keyword evidence="3" id="KW-1134">Transmembrane beta strand</keyword>
<proteinExistence type="inferred from homology"/>
<evidence type="ECO:0000256" key="5">
    <source>
        <dbReference type="ARBA" id="ARBA00022729"/>
    </source>
</evidence>
<evidence type="ECO:0000256" key="3">
    <source>
        <dbReference type="ARBA" id="ARBA00022452"/>
    </source>
</evidence>
<dbReference type="Pfam" id="PF03349">
    <property type="entry name" value="Toluene_X"/>
    <property type="match status" value="1"/>
</dbReference>
<name>A0ABY3M6X3_9FLAO</name>
<reference evidence="9 10" key="1">
    <citation type="submission" date="2019-08" db="EMBL/GenBank/DDBJ databases">
        <title>Genomes of Antarctic Bizionia species.</title>
        <authorList>
            <person name="Bowman J.P."/>
        </authorList>
    </citation>
    <scope>NUCLEOTIDE SEQUENCE [LARGE SCALE GENOMIC DNA]</scope>
    <source>
        <strain evidence="9 10">IC164</strain>
    </source>
</reference>
<comment type="similarity">
    <text evidence="2">Belongs to the OmpP1/FadL family.</text>
</comment>
<organism evidence="9 10">
    <name type="scientific">Bizionia gelidisalsuginis</name>
    <dbReference type="NCBI Taxonomy" id="291188"/>
    <lineage>
        <taxon>Bacteria</taxon>
        <taxon>Pseudomonadati</taxon>
        <taxon>Bacteroidota</taxon>
        <taxon>Flavobacteriia</taxon>
        <taxon>Flavobacteriales</taxon>
        <taxon>Flavobacteriaceae</taxon>
        <taxon>Bizionia</taxon>
    </lineage>
</organism>
<dbReference type="EMBL" id="VSKN01000044">
    <property type="protein sequence ID" value="TYC07963.1"/>
    <property type="molecule type" value="Genomic_DNA"/>
</dbReference>
<dbReference type="Gene3D" id="2.40.160.60">
    <property type="entry name" value="Outer membrane protein transport protein (OMPP1/FadL/TodX)"/>
    <property type="match status" value="1"/>
</dbReference>
<evidence type="ECO:0000256" key="1">
    <source>
        <dbReference type="ARBA" id="ARBA00004571"/>
    </source>
</evidence>
<gene>
    <name evidence="9" type="ORF">ES677_14770</name>
</gene>
<dbReference type="SUPFAM" id="SSF56935">
    <property type="entry name" value="Porins"/>
    <property type="match status" value="1"/>
</dbReference>
<feature type="signal peptide" evidence="8">
    <location>
        <begin position="1"/>
        <end position="19"/>
    </location>
</feature>
<comment type="subcellular location">
    <subcellularLocation>
        <location evidence="1">Cell outer membrane</location>
        <topology evidence="1">Multi-pass membrane protein</topology>
    </subcellularLocation>
</comment>
<dbReference type="RefSeq" id="WP_148381660.1">
    <property type="nucleotide sequence ID" value="NZ_VSKN01000044.1"/>
</dbReference>
<keyword evidence="10" id="KW-1185">Reference proteome</keyword>
<keyword evidence="7" id="KW-0998">Cell outer membrane</keyword>
<keyword evidence="4" id="KW-0812">Transmembrane</keyword>
<evidence type="ECO:0000256" key="7">
    <source>
        <dbReference type="ARBA" id="ARBA00023237"/>
    </source>
</evidence>
<evidence type="ECO:0000256" key="6">
    <source>
        <dbReference type="ARBA" id="ARBA00023136"/>
    </source>
</evidence>
<evidence type="ECO:0000256" key="8">
    <source>
        <dbReference type="SAM" id="SignalP"/>
    </source>
</evidence>
<evidence type="ECO:0000313" key="10">
    <source>
        <dbReference type="Proteomes" id="UP000323621"/>
    </source>
</evidence>
<evidence type="ECO:0000256" key="4">
    <source>
        <dbReference type="ARBA" id="ARBA00022692"/>
    </source>
</evidence>
<sequence>MKKLFLLFIGVLSMSTITAQNLNDAVRYSDGEIQGSARFRALSGAFGALGGDLSAITINPAGSAVFLKSYAAITLGNTNTKNETSYFNGRNSSSNSNFNIQQAGGVFVFQNNSGSPWKTISLAVAYENTKNHEDDWMSNGINTRSIDSYFLNNAQGLRLDEISALPGESTSDAYSEIGSAYGYQNQQAFLGYDSFILEPNTNDDDNTGYTSNIAGGTFNQEYSYAATGYNGKVAFNLGTQYGENVYLGLNLNSHFLNYERSTFLYEQNNNAGSIVNQVGFENNMSVTGSGFSFQLGSIFKLTEEFRVGLSYNSPTWMSIEEQTTQYLETVRDEAGSNVLKVIDPRILNVFEEYKLQTPGKITGSLAYVFGTKGLISFDYSRKDYANTKFKPTSDSYFRAQNAIIENQLTAASTYRVGGEYKLNRFSLRGGYRFEDSPYANGETVGDLNGYSIGLGYNFGNLNLDLTFDQSQQDNNYQLYNSGLVDSAAIDAVQSNVTLTLGFQL</sequence>
<dbReference type="PANTHER" id="PTHR35093:SF8">
    <property type="entry name" value="OUTER MEMBRANE PROTEIN NMB0088-RELATED"/>
    <property type="match status" value="1"/>
</dbReference>
<comment type="caution">
    <text evidence="9">The sequence shown here is derived from an EMBL/GenBank/DDBJ whole genome shotgun (WGS) entry which is preliminary data.</text>
</comment>
<dbReference type="InterPro" id="IPR005017">
    <property type="entry name" value="OMPP1/FadL/TodX"/>
</dbReference>
<keyword evidence="5 8" id="KW-0732">Signal</keyword>
<dbReference type="PANTHER" id="PTHR35093">
    <property type="entry name" value="OUTER MEMBRANE PROTEIN NMB0088-RELATED"/>
    <property type="match status" value="1"/>
</dbReference>
<evidence type="ECO:0000256" key="2">
    <source>
        <dbReference type="ARBA" id="ARBA00008163"/>
    </source>
</evidence>
<accession>A0ABY3M6X3</accession>
<feature type="chain" id="PRO_5045228021" evidence="8">
    <location>
        <begin position="20"/>
        <end position="504"/>
    </location>
</feature>